<name>A0ABS1UGF6_9PROT</name>
<evidence type="ECO:0000313" key="3">
    <source>
        <dbReference type="EMBL" id="MBL6082361.1"/>
    </source>
</evidence>
<evidence type="ECO:0000256" key="1">
    <source>
        <dbReference type="SAM" id="MobiDB-lite"/>
    </source>
</evidence>
<reference evidence="3 4" key="1">
    <citation type="submission" date="2021-01" db="EMBL/GenBank/DDBJ databases">
        <title>Belnapia mucosa sp. nov. and Belnapia arida sp. nov., isolated from the Tabernas Desert (Almeria, Spain).</title>
        <authorList>
            <person name="Molina-Menor E."/>
            <person name="Vidal-Verdu A."/>
            <person name="Calonge A."/>
            <person name="Satari L."/>
            <person name="Pereto J."/>
            <person name="Porcar M."/>
        </authorList>
    </citation>
    <scope>NUCLEOTIDE SEQUENCE [LARGE SCALE GENOMIC DNA]</scope>
    <source>
        <strain evidence="3 4">T18</strain>
    </source>
</reference>
<proteinExistence type="predicted"/>
<dbReference type="SUPFAM" id="SSF75304">
    <property type="entry name" value="Amidase signature (AS) enzymes"/>
    <property type="match status" value="1"/>
</dbReference>
<dbReference type="InterPro" id="IPR023631">
    <property type="entry name" value="Amidase_dom"/>
</dbReference>
<sequence length="516" mass="55472">MAADRPEPTPPSATAGGQGRPGQTNGTAADVPPASSPPELVMLDATELSRAIHAKRVSCREVMEAHLDHIGRVNLSANAIVSLRPREVLMAEARERDDRLARGEAAGWMHGFPHAVKDLAATAGLRTTFGSPLFEEHVPQADAIVVERMRAAGAIVIGKTNTPEWGMGSQTYNPVFGTTTNAYDPSRTAGGSSGGAAAALALRMVPVADGSDFAGSLRNPPGWNNVVGLRPSRGRVPNGPTPEVFVQQFGTEGPMGRSVADTAMLFAIMAGPDDRIPLSLGEDPGVFARPLEVDVRGRRVGWLGGLAEQLPFEPGVLDLCRNALSAFGVIGCAVEEAKLDFPRERIWNSFVALRSWLNAGALRPLYADPVKRARLKPEAVWEVETGIKLSGEEVFAASLARSELYQAVRNLLERFDCLVLPTAQVFPFDAKIHWPEEINGVPMDSYHRWMEVVALPTLCGLPTMAMPAGLDPRGLPMGLQIIGRWCDDLGVLQLARAYESATDWTRKVLPPPVRAS</sequence>
<evidence type="ECO:0000259" key="2">
    <source>
        <dbReference type="Pfam" id="PF01425"/>
    </source>
</evidence>
<feature type="region of interest" description="Disordered" evidence="1">
    <location>
        <begin position="1"/>
        <end position="38"/>
    </location>
</feature>
<dbReference type="EMBL" id="JAETWB010000063">
    <property type="protein sequence ID" value="MBL6082361.1"/>
    <property type="molecule type" value="Genomic_DNA"/>
</dbReference>
<dbReference type="PANTHER" id="PTHR11895:SF76">
    <property type="entry name" value="INDOLEACETAMIDE HYDROLASE"/>
    <property type="match status" value="1"/>
</dbReference>
<dbReference type="NCBIfam" id="NF005686">
    <property type="entry name" value="PRK07486.1"/>
    <property type="match status" value="1"/>
</dbReference>
<feature type="domain" description="Amidase" evidence="2">
    <location>
        <begin position="61"/>
        <end position="490"/>
    </location>
</feature>
<dbReference type="Proteomes" id="UP000660885">
    <property type="component" value="Unassembled WGS sequence"/>
</dbReference>
<evidence type="ECO:0000313" key="4">
    <source>
        <dbReference type="Proteomes" id="UP000660885"/>
    </source>
</evidence>
<dbReference type="PANTHER" id="PTHR11895">
    <property type="entry name" value="TRANSAMIDASE"/>
    <property type="match status" value="1"/>
</dbReference>
<organism evidence="3 4">
    <name type="scientific">Belnapia arida</name>
    <dbReference type="NCBI Taxonomy" id="2804533"/>
    <lineage>
        <taxon>Bacteria</taxon>
        <taxon>Pseudomonadati</taxon>
        <taxon>Pseudomonadota</taxon>
        <taxon>Alphaproteobacteria</taxon>
        <taxon>Acetobacterales</taxon>
        <taxon>Roseomonadaceae</taxon>
        <taxon>Belnapia</taxon>
    </lineage>
</organism>
<dbReference type="InterPro" id="IPR036928">
    <property type="entry name" value="AS_sf"/>
</dbReference>
<accession>A0ABS1UGF6</accession>
<protein>
    <submittedName>
        <fullName evidence="3">Amidase</fullName>
    </submittedName>
</protein>
<dbReference type="Pfam" id="PF01425">
    <property type="entry name" value="Amidase"/>
    <property type="match status" value="1"/>
</dbReference>
<dbReference type="InterPro" id="IPR000120">
    <property type="entry name" value="Amidase"/>
</dbReference>
<comment type="caution">
    <text evidence="3">The sequence shown here is derived from an EMBL/GenBank/DDBJ whole genome shotgun (WGS) entry which is preliminary data.</text>
</comment>
<dbReference type="Gene3D" id="3.90.1300.10">
    <property type="entry name" value="Amidase signature (AS) domain"/>
    <property type="match status" value="1"/>
</dbReference>
<gene>
    <name evidence="3" type="ORF">JMJ56_30795</name>
</gene>
<keyword evidence="4" id="KW-1185">Reference proteome</keyword>
<dbReference type="RefSeq" id="WP_202835589.1">
    <property type="nucleotide sequence ID" value="NZ_JAETWB010000063.1"/>
</dbReference>